<reference evidence="2" key="1">
    <citation type="submission" date="2021-01" db="EMBL/GenBank/DDBJ databases">
        <authorList>
            <person name="Corre E."/>
            <person name="Pelletier E."/>
            <person name="Niang G."/>
            <person name="Scheremetjew M."/>
            <person name="Finn R."/>
            <person name="Kale V."/>
            <person name="Holt S."/>
            <person name="Cochrane G."/>
            <person name="Meng A."/>
            <person name="Brown T."/>
            <person name="Cohen L."/>
        </authorList>
    </citation>
    <scope>NUCLEOTIDE SEQUENCE</scope>
    <source>
        <strain evidence="2">B596</strain>
    </source>
</reference>
<name>A0A7S0TAB8_9STRA</name>
<dbReference type="EMBL" id="HBFG01000097">
    <property type="protein sequence ID" value="CAD8728073.1"/>
    <property type="molecule type" value="Transcribed_RNA"/>
</dbReference>
<gene>
    <name evidence="2" type="ORF">PDEL0327_LOCUS65</name>
</gene>
<accession>A0A7S0TAB8</accession>
<feature type="region of interest" description="Disordered" evidence="1">
    <location>
        <begin position="79"/>
        <end position="110"/>
    </location>
</feature>
<sequence>MMHRVGFRSSIRRVGQVANKQKELCSSFSSTTGTSNYGNNGKFESIKDNHIRSTPFTSAAVTGKSPSWSDIPVGRSTFISSKASRTKPKPNSSNFLRKNPYSNNAGSNCNTDDDQEFRSVYVHPLSQIVLQYLQETHHEWVVAKGLDQSLTLHRDGSFELKKVPLTHSSMSRASPSSPPSSSKNNIGPLTSTSTSPTGFASTADSNESMRIWTSYDEQEKKHWLTVRRGFFRQRFLLQDNLLTAWNKGVSVPERLQVAVDEMIRAIDRLDQSEQQQAATIGQQWQQRGQRRFRKR</sequence>
<protein>
    <submittedName>
        <fullName evidence="2">Uncharacterized protein</fullName>
    </submittedName>
</protein>
<evidence type="ECO:0000313" key="2">
    <source>
        <dbReference type="EMBL" id="CAD8728073.1"/>
    </source>
</evidence>
<feature type="region of interest" description="Disordered" evidence="1">
    <location>
        <begin position="163"/>
        <end position="203"/>
    </location>
</feature>
<organism evidence="2">
    <name type="scientific">Pseudo-nitzschia delicatissima</name>
    <dbReference type="NCBI Taxonomy" id="44447"/>
    <lineage>
        <taxon>Eukaryota</taxon>
        <taxon>Sar</taxon>
        <taxon>Stramenopiles</taxon>
        <taxon>Ochrophyta</taxon>
        <taxon>Bacillariophyta</taxon>
        <taxon>Bacillariophyceae</taxon>
        <taxon>Bacillariophycidae</taxon>
        <taxon>Bacillariales</taxon>
        <taxon>Bacillariaceae</taxon>
        <taxon>Pseudo-nitzschia</taxon>
    </lineage>
</organism>
<dbReference type="AlphaFoldDB" id="A0A7S0TAB8"/>
<evidence type="ECO:0000256" key="1">
    <source>
        <dbReference type="SAM" id="MobiDB-lite"/>
    </source>
</evidence>
<proteinExistence type="predicted"/>
<feature type="compositionally biased region" description="Low complexity" evidence="1">
    <location>
        <begin position="168"/>
        <end position="182"/>
    </location>
</feature>